<dbReference type="InterPro" id="IPR011059">
    <property type="entry name" value="Metal-dep_hydrolase_composite"/>
</dbReference>
<evidence type="ECO:0000256" key="5">
    <source>
        <dbReference type="ARBA" id="ARBA00011881"/>
    </source>
</evidence>
<feature type="compositionally biased region" description="Basic and acidic residues" evidence="10">
    <location>
        <begin position="504"/>
        <end position="537"/>
    </location>
</feature>
<evidence type="ECO:0000313" key="13">
    <source>
        <dbReference type="Proteomes" id="UP000298327"/>
    </source>
</evidence>
<protein>
    <recommendedName>
        <fullName evidence="6">allantoinase</fullName>
        <ecNumber evidence="6">3.5.2.5</ecNumber>
    </recommendedName>
</protein>
<sequence length="858" mass="94686">MSLQIYTGSQVLLPGSKAPQPATIEVSSNTGKIIAVHRERRSRDIYPNVDDEHWTDAGDLYLLPGLVDAHVHLNEPGRTDWEGFWTGTRAAASGGVTTVVDMPLNSIPPTTTVDNLESKRKAAQGQCWTDVAFWGGVIPGNQDHLKPLVKAGVKGFKCFMIESGVEEFPSVTEDDLKPAMEALQDTGSVLLFHAEVDNSPLAHEAAKHSDPTLYTTFLDSRPQEFETDAISRIVNLQRAYPSLRCHIVHLSAANALPLVREAKASGLKLTVETCFHYLCLSAHSIPHGRPEFKCCPPIRDEANRQALWDALLDGTIDFVVSDHSPCVAELKKMDEGDIMSAWGGISTLGLGLSLLWTEGKQHEVEIGDILNWTSSATAKHAGLSDRKGKIEPGYDADLLIWDPEAQYKVTKESLNFKNKMTPYEGKVLSGQVVKTILRGQVVYDREPDGFAGKKAMAMPTTRGQAARAKKGSGANSSAKAPKAPTRGKKRSVEKLQPEDNTQGNEDHIPEKKAKVEEEATDEGKGGDEQSREEDHTRMTGTIERGHIYFFYRPKVEREEASSIDDVQRFYMLLIPRPPEFSAAEYTPSKDQDEEGDQEMTLLNEGADAVPAKETRDTPKKHYRLIIIGKKHLPDPEASGGRRGRVFWADIAAVGDDLESVEKGLEEKSYETKTRGERHEAPARLAGRGAYAIVNNDPRVPSGRETHFGYHLSHPSDMGEVQEALGIHSASSFVLQVKNPLGPPSGGQRGLPEDRRAKYPDWVMKDIFGKGGQKGRESYGLRFASVERPELLDYEGTELLLIASRMGDEGLETSLGEGRGHALHDAEKEEGKETINEVFRELATDREKFPAEPLEGRWI</sequence>
<evidence type="ECO:0000256" key="4">
    <source>
        <dbReference type="ARBA" id="ARBA00010368"/>
    </source>
</evidence>
<dbReference type="EMBL" id="SEOQ01000005">
    <property type="protein sequence ID" value="TFY72797.1"/>
    <property type="molecule type" value="Genomic_DNA"/>
</dbReference>
<evidence type="ECO:0000259" key="11">
    <source>
        <dbReference type="Pfam" id="PF01979"/>
    </source>
</evidence>
<dbReference type="InterPro" id="IPR002195">
    <property type="entry name" value="Dihydroorotase_CS"/>
</dbReference>
<reference evidence="12 13" key="1">
    <citation type="submission" date="2019-02" db="EMBL/GenBank/DDBJ databases">
        <title>Genome sequencing of the rare red list fungi Dentipellis fragilis.</title>
        <authorList>
            <person name="Buettner E."/>
            <person name="Kellner H."/>
        </authorList>
    </citation>
    <scope>NUCLEOTIDE SEQUENCE [LARGE SCALE GENOMIC DNA]</scope>
    <source>
        <strain evidence="12 13">DSM 105465</strain>
    </source>
</reference>
<organism evidence="12 13">
    <name type="scientific">Dentipellis fragilis</name>
    <dbReference type="NCBI Taxonomy" id="205917"/>
    <lineage>
        <taxon>Eukaryota</taxon>
        <taxon>Fungi</taxon>
        <taxon>Dikarya</taxon>
        <taxon>Basidiomycota</taxon>
        <taxon>Agaricomycotina</taxon>
        <taxon>Agaricomycetes</taxon>
        <taxon>Russulales</taxon>
        <taxon>Hericiaceae</taxon>
        <taxon>Dentipellis</taxon>
    </lineage>
</organism>
<comment type="pathway">
    <text evidence="3">Nitrogen metabolism; (S)-allantoin degradation; allantoate from (S)-allantoin: step 1/1.</text>
</comment>
<dbReference type="NCBIfam" id="TIGR03178">
    <property type="entry name" value="allantoinase"/>
    <property type="match status" value="1"/>
</dbReference>
<dbReference type="GO" id="GO:0004038">
    <property type="term" value="F:allantoinase activity"/>
    <property type="evidence" value="ECO:0007669"/>
    <property type="project" value="UniProtKB-EC"/>
</dbReference>
<dbReference type="Proteomes" id="UP000298327">
    <property type="component" value="Unassembled WGS sequence"/>
</dbReference>
<dbReference type="OrthoDB" id="1924787at2759"/>
<keyword evidence="13" id="KW-1185">Reference proteome</keyword>
<dbReference type="SUPFAM" id="SSF51556">
    <property type="entry name" value="Metallo-dependent hydrolases"/>
    <property type="match status" value="1"/>
</dbReference>
<keyword evidence="7" id="KW-0479">Metal-binding</keyword>
<feature type="region of interest" description="Disordered" evidence="10">
    <location>
        <begin position="451"/>
        <end position="540"/>
    </location>
</feature>
<evidence type="ECO:0000256" key="9">
    <source>
        <dbReference type="ARBA" id="ARBA00022833"/>
    </source>
</evidence>
<comment type="similarity">
    <text evidence="4">Belongs to the metallo-dependent hydrolases superfamily. Allantoinase family.</text>
</comment>
<evidence type="ECO:0000313" key="12">
    <source>
        <dbReference type="EMBL" id="TFY72797.1"/>
    </source>
</evidence>
<dbReference type="InterPro" id="IPR006680">
    <property type="entry name" value="Amidohydro-rel"/>
</dbReference>
<evidence type="ECO:0000256" key="8">
    <source>
        <dbReference type="ARBA" id="ARBA00022801"/>
    </source>
</evidence>
<dbReference type="PANTHER" id="PTHR43668:SF2">
    <property type="entry name" value="ALLANTOINASE"/>
    <property type="match status" value="1"/>
</dbReference>
<dbReference type="GO" id="GO:0005737">
    <property type="term" value="C:cytoplasm"/>
    <property type="evidence" value="ECO:0007669"/>
    <property type="project" value="TreeGrafter"/>
</dbReference>
<dbReference type="InterPro" id="IPR017593">
    <property type="entry name" value="Allantoinase"/>
</dbReference>
<dbReference type="PANTHER" id="PTHR43668">
    <property type="entry name" value="ALLANTOINASE"/>
    <property type="match status" value="1"/>
</dbReference>
<comment type="subunit">
    <text evidence="5">Homotetramer.</text>
</comment>
<dbReference type="InterPro" id="IPR032466">
    <property type="entry name" value="Metal_Hydrolase"/>
</dbReference>
<evidence type="ECO:0000256" key="6">
    <source>
        <dbReference type="ARBA" id="ARBA00012863"/>
    </source>
</evidence>
<comment type="caution">
    <text evidence="12">The sequence shown here is derived from an EMBL/GenBank/DDBJ whole genome shotgun (WGS) entry which is preliminary data.</text>
</comment>
<dbReference type="Pfam" id="PF01979">
    <property type="entry name" value="Amidohydro_1"/>
    <property type="match status" value="1"/>
</dbReference>
<dbReference type="AlphaFoldDB" id="A0A4Y9ZFK9"/>
<dbReference type="SUPFAM" id="SSF51338">
    <property type="entry name" value="Composite domain of metallo-dependent hydrolases"/>
    <property type="match status" value="1"/>
</dbReference>
<comment type="catalytic activity">
    <reaction evidence="1">
        <text>(S)-allantoin + H2O = allantoate + H(+)</text>
        <dbReference type="Rhea" id="RHEA:17029"/>
        <dbReference type="ChEBI" id="CHEBI:15377"/>
        <dbReference type="ChEBI" id="CHEBI:15378"/>
        <dbReference type="ChEBI" id="CHEBI:15678"/>
        <dbReference type="ChEBI" id="CHEBI:17536"/>
        <dbReference type="EC" id="3.5.2.5"/>
    </reaction>
</comment>
<comment type="cofactor">
    <cofactor evidence="2">
        <name>Zn(2+)</name>
        <dbReference type="ChEBI" id="CHEBI:29105"/>
    </cofactor>
</comment>
<dbReference type="UniPathway" id="UPA00395">
    <property type="reaction ID" value="UER00653"/>
</dbReference>
<dbReference type="PROSITE" id="PS00482">
    <property type="entry name" value="DIHYDROOROTASE_1"/>
    <property type="match status" value="1"/>
</dbReference>
<dbReference type="EC" id="3.5.2.5" evidence="6"/>
<dbReference type="GO" id="GO:0050897">
    <property type="term" value="F:cobalt ion binding"/>
    <property type="evidence" value="ECO:0007669"/>
    <property type="project" value="InterPro"/>
</dbReference>
<dbReference type="GO" id="GO:0006145">
    <property type="term" value="P:purine nucleobase catabolic process"/>
    <property type="evidence" value="ECO:0007669"/>
    <property type="project" value="TreeGrafter"/>
</dbReference>
<evidence type="ECO:0000256" key="7">
    <source>
        <dbReference type="ARBA" id="ARBA00022723"/>
    </source>
</evidence>
<dbReference type="InterPro" id="IPR050138">
    <property type="entry name" value="DHOase/Allantoinase_Hydrolase"/>
</dbReference>
<keyword evidence="9" id="KW-0862">Zinc</keyword>
<evidence type="ECO:0000256" key="3">
    <source>
        <dbReference type="ARBA" id="ARBA00004968"/>
    </source>
</evidence>
<dbReference type="Gene3D" id="3.20.20.140">
    <property type="entry name" value="Metal-dependent hydrolases"/>
    <property type="match status" value="1"/>
</dbReference>
<accession>A0A4Y9ZFK9</accession>
<keyword evidence="8" id="KW-0378">Hydrolase</keyword>
<dbReference type="GO" id="GO:0008270">
    <property type="term" value="F:zinc ion binding"/>
    <property type="evidence" value="ECO:0007669"/>
    <property type="project" value="InterPro"/>
</dbReference>
<name>A0A4Y9ZFK9_9AGAM</name>
<feature type="domain" description="Amidohydrolase-related" evidence="11">
    <location>
        <begin position="61"/>
        <end position="442"/>
    </location>
</feature>
<proteinExistence type="inferred from homology"/>
<dbReference type="GO" id="GO:0000256">
    <property type="term" value="P:allantoin catabolic process"/>
    <property type="evidence" value="ECO:0007669"/>
    <property type="project" value="UniProtKB-UniPathway"/>
</dbReference>
<dbReference type="FunFam" id="3.20.20.140:FF:000032">
    <property type="entry name" value="Allantoinase Dal1"/>
    <property type="match status" value="1"/>
</dbReference>
<dbReference type="STRING" id="205917.A0A4Y9ZFK9"/>
<evidence type="ECO:0000256" key="1">
    <source>
        <dbReference type="ARBA" id="ARBA00001756"/>
    </source>
</evidence>
<evidence type="ECO:0000256" key="10">
    <source>
        <dbReference type="SAM" id="MobiDB-lite"/>
    </source>
</evidence>
<gene>
    <name evidence="12" type="ORF">EVG20_g230</name>
</gene>
<evidence type="ECO:0000256" key="2">
    <source>
        <dbReference type="ARBA" id="ARBA00001947"/>
    </source>
</evidence>